<name>A0A2A3M937_PSEDL</name>
<sequence length="297" mass="32777">MRKIPNFAAIKAFEAAARLESFVAAADELHLSASAVSHQVRKLEATLGMELFKRQPRSVELTIQGRALAQRLTVALDGLESALSMWMPSAEQLHLAVHCSPSFASKWLSPRLARLVSEPNPLHIRLTSSATPPELTRHEEIDIAITYGAPIQRVGVIAEPLGLETIAPMSSKQFFDASQTLDPHLLKPGSLIDSQLSPVRWSDWFRHEGVAERADLGGLSFDRAALVLSAAADGLGIALESTRLAETELRQGSLVILNGHQPPLQQEMHFLCYRGSMKGSRKIERFKEWIMNQIHEA</sequence>
<dbReference type="SUPFAM" id="SSF46785">
    <property type="entry name" value="Winged helix' DNA-binding domain"/>
    <property type="match status" value="1"/>
</dbReference>
<evidence type="ECO:0000256" key="2">
    <source>
        <dbReference type="ARBA" id="ARBA00023015"/>
    </source>
</evidence>
<dbReference type="InterPro" id="IPR058163">
    <property type="entry name" value="LysR-type_TF_proteobact-type"/>
</dbReference>
<comment type="caution">
    <text evidence="6">The sequence shown here is derived from an EMBL/GenBank/DDBJ whole genome shotgun (WGS) entry which is preliminary data.</text>
</comment>
<dbReference type="PROSITE" id="PS50931">
    <property type="entry name" value="HTH_LYSR"/>
    <property type="match status" value="1"/>
</dbReference>
<evidence type="ECO:0000313" key="6">
    <source>
        <dbReference type="EMBL" id="PBJ96301.1"/>
    </source>
</evidence>
<reference evidence="6 7" key="1">
    <citation type="submission" date="2017-09" db="EMBL/GenBank/DDBJ databases">
        <authorList>
            <person name="Ehlers B."/>
            <person name="Leendertz F.H."/>
        </authorList>
    </citation>
    <scope>NUCLEOTIDE SEQUENCE [LARGE SCALE GENOMIC DNA]</scope>
    <source>
        <strain evidence="6 7">DJ-1</strain>
    </source>
</reference>
<keyword evidence="3" id="KW-0238">DNA-binding</keyword>
<dbReference type="FunFam" id="1.10.10.10:FF:000001">
    <property type="entry name" value="LysR family transcriptional regulator"/>
    <property type="match status" value="1"/>
</dbReference>
<dbReference type="InterPro" id="IPR036390">
    <property type="entry name" value="WH_DNA-bd_sf"/>
</dbReference>
<dbReference type="RefSeq" id="WP_009681444.1">
    <property type="nucleotide sequence ID" value="NZ_NTME01000005.1"/>
</dbReference>
<evidence type="ECO:0000313" key="7">
    <source>
        <dbReference type="Proteomes" id="UP000218102"/>
    </source>
</evidence>
<dbReference type="GO" id="GO:0043565">
    <property type="term" value="F:sequence-specific DNA binding"/>
    <property type="evidence" value="ECO:0007669"/>
    <property type="project" value="TreeGrafter"/>
</dbReference>
<dbReference type="Gene3D" id="3.40.190.10">
    <property type="entry name" value="Periplasmic binding protein-like II"/>
    <property type="match status" value="2"/>
</dbReference>
<organism evidence="6 7">
    <name type="scientific">Pseudomonas plecoglossicida</name>
    <dbReference type="NCBI Taxonomy" id="70775"/>
    <lineage>
        <taxon>Bacteria</taxon>
        <taxon>Pseudomonadati</taxon>
        <taxon>Pseudomonadota</taxon>
        <taxon>Gammaproteobacteria</taxon>
        <taxon>Pseudomonadales</taxon>
        <taxon>Pseudomonadaceae</taxon>
        <taxon>Pseudomonas</taxon>
    </lineage>
</organism>
<dbReference type="GO" id="GO:0003700">
    <property type="term" value="F:DNA-binding transcription factor activity"/>
    <property type="evidence" value="ECO:0007669"/>
    <property type="project" value="InterPro"/>
</dbReference>
<dbReference type="Gene3D" id="1.10.10.10">
    <property type="entry name" value="Winged helix-like DNA-binding domain superfamily/Winged helix DNA-binding domain"/>
    <property type="match status" value="1"/>
</dbReference>
<accession>A0A2A3M937</accession>
<feature type="domain" description="HTH lysR-type" evidence="5">
    <location>
        <begin position="5"/>
        <end position="62"/>
    </location>
</feature>
<dbReference type="AlphaFoldDB" id="A0A2A3M937"/>
<dbReference type="InterPro" id="IPR000847">
    <property type="entry name" value="LysR_HTH_N"/>
</dbReference>
<dbReference type="InterPro" id="IPR005119">
    <property type="entry name" value="LysR_subst-bd"/>
</dbReference>
<protein>
    <submittedName>
        <fullName evidence="6">LysR family transcriptional regulator</fullName>
    </submittedName>
</protein>
<keyword evidence="4" id="KW-0804">Transcription</keyword>
<dbReference type="GO" id="GO:0006351">
    <property type="term" value="P:DNA-templated transcription"/>
    <property type="evidence" value="ECO:0007669"/>
    <property type="project" value="TreeGrafter"/>
</dbReference>
<dbReference type="InterPro" id="IPR036388">
    <property type="entry name" value="WH-like_DNA-bd_sf"/>
</dbReference>
<dbReference type="SUPFAM" id="SSF53850">
    <property type="entry name" value="Periplasmic binding protein-like II"/>
    <property type="match status" value="1"/>
</dbReference>
<evidence type="ECO:0000259" key="5">
    <source>
        <dbReference type="PROSITE" id="PS50931"/>
    </source>
</evidence>
<dbReference type="PANTHER" id="PTHR30537">
    <property type="entry name" value="HTH-TYPE TRANSCRIPTIONAL REGULATOR"/>
    <property type="match status" value="1"/>
</dbReference>
<evidence type="ECO:0000256" key="4">
    <source>
        <dbReference type="ARBA" id="ARBA00023163"/>
    </source>
</evidence>
<dbReference type="EMBL" id="NTME01000005">
    <property type="protein sequence ID" value="PBJ96301.1"/>
    <property type="molecule type" value="Genomic_DNA"/>
</dbReference>
<dbReference type="Pfam" id="PF03466">
    <property type="entry name" value="LysR_substrate"/>
    <property type="match status" value="1"/>
</dbReference>
<dbReference type="PANTHER" id="PTHR30537:SF58">
    <property type="entry name" value="HTH-TYPE TRANSCRIPTIONAL REGULATOR PERR"/>
    <property type="match status" value="1"/>
</dbReference>
<dbReference type="Pfam" id="PF00126">
    <property type="entry name" value="HTH_1"/>
    <property type="match status" value="1"/>
</dbReference>
<evidence type="ECO:0000256" key="3">
    <source>
        <dbReference type="ARBA" id="ARBA00023125"/>
    </source>
</evidence>
<comment type="similarity">
    <text evidence="1">Belongs to the LysR transcriptional regulatory family.</text>
</comment>
<keyword evidence="2" id="KW-0805">Transcription regulation</keyword>
<evidence type="ECO:0000256" key="1">
    <source>
        <dbReference type="ARBA" id="ARBA00009437"/>
    </source>
</evidence>
<proteinExistence type="inferred from homology"/>
<gene>
    <name evidence="6" type="ORF">CMV24_06125</name>
</gene>
<dbReference type="PRINTS" id="PR00039">
    <property type="entry name" value="HTHLYSR"/>
</dbReference>
<dbReference type="Proteomes" id="UP000218102">
    <property type="component" value="Unassembled WGS sequence"/>
</dbReference>